<dbReference type="AlphaFoldDB" id="A0A448YY35"/>
<dbReference type="GO" id="GO:0016020">
    <property type="term" value="C:membrane"/>
    <property type="evidence" value="ECO:0007669"/>
    <property type="project" value="UniProtKB-SubCell"/>
</dbReference>
<dbReference type="EMBL" id="CAACVS010000037">
    <property type="protein sequence ID" value="VEU34767.1"/>
    <property type="molecule type" value="Genomic_DNA"/>
</dbReference>
<sequence length="302" mass="32992">MSAIRQILITNVFGQFLANDILGIVGTGKLRLPDFWPGDLLGTNELFPDIETAGRQLYRLFYTMVSFVTLGTSFSIYLALGSDRSIYGNSMDLGIESWMVTIPFAVAVLSGAFSLTSLVNASPLGLMPSFRAQTGEETNDVGAATVPAGNTLLGITRDDEMKFDPKGLTRITRHPLILPVVPWGFATAVLAGGRPADVILFGGLSLYAIAGCYCQDLRVLREEGSVGTTFFGSDESRIINKKLKSFYDQTSFLPFGAAVDGRQSWDSLTREFPILPFLIAIPFSFTIETAFLRFLGVEYNLF</sequence>
<organism evidence="7 8">
    <name type="scientific">Pseudo-nitzschia multistriata</name>
    <dbReference type="NCBI Taxonomy" id="183589"/>
    <lineage>
        <taxon>Eukaryota</taxon>
        <taxon>Sar</taxon>
        <taxon>Stramenopiles</taxon>
        <taxon>Ochrophyta</taxon>
        <taxon>Bacillariophyta</taxon>
        <taxon>Bacillariophyceae</taxon>
        <taxon>Bacillariophycidae</taxon>
        <taxon>Bacillariales</taxon>
        <taxon>Bacillariaceae</taxon>
        <taxon>Pseudo-nitzschia</taxon>
    </lineage>
</organism>
<evidence type="ECO:0000256" key="5">
    <source>
        <dbReference type="SAM" id="Phobius"/>
    </source>
</evidence>
<evidence type="ECO:0000256" key="1">
    <source>
        <dbReference type="ARBA" id="ARBA00004141"/>
    </source>
</evidence>
<keyword evidence="2 5" id="KW-0812">Transmembrane</keyword>
<dbReference type="Proteomes" id="UP000291116">
    <property type="component" value="Unassembled WGS sequence"/>
</dbReference>
<keyword evidence="3 5" id="KW-1133">Transmembrane helix</keyword>
<evidence type="ECO:0000313" key="7">
    <source>
        <dbReference type="EMBL" id="VEU34767.1"/>
    </source>
</evidence>
<dbReference type="OrthoDB" id="41527at2759"/>
<feature type="domain" description="NnrU" evidence="6">
    <location>
        <begin position="51"/>
        <end position="223"/>
    </location>
</feature>
<evidence type="ECO:0000256" key="2">
    <source>
        <dbReference type="ARBA" id="ARBA00022692"/>
    </source>
</evidence>
<evidence type="ECO:0000256" key="3">
    <source>
        <dbReference type="ARBA" id="ARBA00022989"/>
    </source>
</evidence>
<keyword evidence="4 5" id="KW-0472">Membrane</keyword>
<reference evidence="7 8" key="1">
    <citation type="submission" date="2019-01" db="EMBL/GenBank/DDBJ databases">
        <authorList>
            <person name="Ferrante I. M."/>
        </authorList>
    </citation>
    <scope>NUCLEOTIDE SEQUENCE [LARGE SCALE GENOMIC DNA]</scope>
    <source>
        <strain evidence="7 8">B856</strain>
    </source>
</reference>
<dbReference type="Pfam" id="PF07298">
    <property type="entry name" value="NnrU"/>
    <property type="match status" value="1"/>
</dbReference>
<feature type="transmembrane region" description="Helical" evidence="5">
    <location>
        <begin position="272"/>
        <end position="295"/>
    </location>
</feature>
<evidence type="ECO:0000259" key="6">
    <source>
        <dbReference type="Pfam" id="PF07298"/>
    </source>
</evidence>
<name>A0A448YY35_9STRA</name>
<feature type="transmembrane region" description="Helical" evidence="5">
    <location>
        <begin position="60"/>
        <end position="80"/>
    </location>
</feature>
<feature type="transmembrane region" description="Helical" evidence="5">
    <location>
        <begin position="100"/>
        <end position="121"/>
    </location>
</feature>
<keyword evidence="8" id="KW-1185">Reference proteome</keyword>
<protein>
    <recommendedName>
        <fullName evidence="6">NnrU domain-containing protein</fullName>
    </recommendedName>
</protein>
<dbReference type="InterPro" id="IPR009915">
    <property type="entry name" value="NnrU_dom"/>
</dbReference>
<proteinExistence type="predicted"/>
<accession>A0A448YY35</accession>
<evidence type="ECO:0000313" key="8">
    <source>
        <dbReference type="Proteomes" id="UP000291116"/>
    </source>
</evidence>
<comment type="subcellular location">
    <subcellularLocation>
        <location evidence="1">Membrane</location>
        <topology evidence="1">Multi-pass membrane protein</topology>
    </subcellularLocation>
</comment>
<gene>
    <name evidence="7" type="ORF">PSNMU_V1.4_AUG-EV-PASAV3_0014970</name>
</gene>
<evidence type="ECO:0000256" key="4">
    <source>
        <dbReference type="ARBA" id="ARBA00023136"/>
    </source>
</evidence>